<accession>A0ACC0DD84</accession>
<gene>
    <name evidence="1" type="ORF">F4821DRAFT_19823</name>
</gene>
<comment type="caution">
    <text evidence="1">The sequence shown here is derived from an EMBL/GenBank/DDBJ whole genome shotgun (WGS) entry which is preliminary data.</text>
</comment>
<evidence type="ECO:0000313" key="1">
    <source>
        <dbReference type="EMBL" id="KAI6090539.1"/>
    </source>
</evidence>
<dbReference type="EMBL" id="MU394290">
    <property type="protein sequence ID" value="KAI6090539.1"/>
    <property type="molecule type" value="Genomic_DNA"/>
</dbReference>
<name>A0ACC0DD84_9PEZI</name>
<evidence type="ECO:0000313" key="2">
    <source>
        <dbReference type="Proteomes" id="UP001497680"/>
    </source>
</evidence>
<sequence length="93" mass="10999">MHGLEWRCLELYCGVYLVYVTSLRTPYAYSWTLSVRRWGDRCDKFTWETGMIGQDVSFPAYLTVVATMTGLLIRSGRVYVFNAWRYRAIIFYS</sequence>
<reference evidence="1 2" key="1">
    <citation type="journal article" date="2022" name="New Phytol.">
        <title>Ecological generalism drives hyperdiversity of secondary metabolite gene clusters in xylarialean endophytes.</title>
        <authorList>
            <person name="Franco M.E.E."/>
            <person name="Wisecaver J.H."/>
            <person name="Arnold A.E."/>
            <person name="Ju Y.M."/>
            <person name="Slot J.C."/>
            <person name="Ahrendt S."/>
            <person name="Moore L.P."/>
            <person name="Eastman K.E."/>
            <person name="Scott K."/>
            <person name="Konkel Z."/>
            <person name="Mondo S.J."/>
            <person name="Kuo A."/>
            <person name="Hayes R.D."/>
            <person name="Haridas S."/>
            <person name="Andreopoulos B."/>
            <person name="Riley R."/>
            <person name="LaButti K."/>
            <person name="Pangilinan J."/>
            <person name="Lipzen A."/>
            <person name="Amirebrahimi M."/>
            <person name="Yan J."/>
            <person name="Adam C."/>
            <person name="Keymanesh K."/>
            <person name="Ng V."/>
            <person name="Louie K."/>
            <person name="Northen T."/>
            <person name="Drula E."/>
            <person name="Henrissat B."/>
            <person name="Hsieh H.M."/>
            <person name="Youens-Clark K."/>
            <person name="Lutzoni F."/>
            <person name="Miadlikowska J."/>
            <person name="Eastwood D.C."/>
            <person name="Hamelin R.C."/>
            <person name="Grigoriev I.V."/>
            <person name="U'Ren J.M."/>
        </authorList>
    </citation>
    <scope>NUCLEOTIDE SEQUENCE [LARGE SCALE GENOMIC DNA]</scope>
    <source>
        <strain evidence="1 2">ER1909</strain>
    </source>
</reference>
<proteinExistence type="predicted"/>
<protein>
    <submittedName>
        <fullName evidence="1">Uncharacterized protein</fullName>
    </submittedName>
</protein>
<keyword evidence="2" id="KW-1185">Reference proteome</keyword>
<organism evidence="1 2">
    <name type="scientific">Hypoxylon rubiginosum</name>
    <dbReference type="NCBI Taxonomy" id="110542"/>
    <lineage>
        <taxon>Eukaryota</taxon>
        <taxon>Fungi</taxon>
        <taxon>Dikarya</taxon>
        <taxon>Ascomycota</taxon>
        <taxon>Pezizomycotina</taxon>
        <taxon>Sordariomycetes</taxon>
        <taxon>Xylariomycetidae</taxon>
        <taxon>Xylariales</taxon>
        <taxon>Hypoxylaceae</taxon>
        <taxon>Hypoxylon</taxon>
    </lineage>
</organism>
<dbReference type="Proteomes" id="UP001497680">
    <property type="component" value="Unassembled WGS sequence"/>
</dbReference>